<dbReference type="InterPro" id="IPR000639">
    <property type="entry name" value="Epox_hydrolase-like"/>
</dbReference>
<dbReference type="Gene3D" id="3.40.50.1820">
    <property type="entry name" value="alpha/beta hydrolase"/>
    <property type="match status" value="1"/>
</dbReference>
<name>A0A151AFG6_9EURY</name>
<dbReference type="RefSeq" id="WP_066380918.1">
    <property type="nucleotide sequence ID" value="NZ_LTAZ01000004.1"/>
</dbReference>
<comment type="caution">
    <text evidence="2">The sequence shown here is derived from an EMBL/GenBank/DDBJ whole genome shotgun (WGS) entry which is preliminary data.</text>
</comment>
<keyword evidence="2" id="KW-0378">Hydrolase</keyword>
<evidence type="ECO:0000259" key="1">
    <source>
        <dbReference type="Pfam" id="PF00561"/>
    </source>
</evidence>
<keyword evidence="2" id="KW-0031">Aminopeptidase</keyword>
<dbReference type="PATRIC" id="fig|1008153.3.peg.1410"/>
<dbReference type="PANTHER" id="PTHR43798">
    <property type="entry name" value="MONOACYLGLYCEROL LIPASE"/>
    <property type="match status" value="1"/>
</dbReference>
<evidence type="ECO:0000313" key="2">
    <source>
        <dbReference type="EMBL" id="KYH26302.1"/>
    </source>
</evidence>
<keyword evidence="2" id="KW-0645">Protease</keyword>
<dbReference type="AlphaFoldDB" id="A0A151AFG6"/>
<dbReference type="GO" id="GO:0016020">
    <property type="term" value="C:membrane"/>
    <property type="evidence" value="ECO:0007669"/>
    <property type="project" value="TreeGrafter"/>
</dbReference>
<dbReference type="InterPro" id="IPR050266">
    <property type="entry name" value="AB_hydrolase_sf"/>
</dbReference>
<proteinExistence type="predicted"/>
<dbReference type="GO" id="GO:0004177">
    <property type="term" value="F:aminopeptidase activity"/>
    <property type="evidence" value="ECO:0007669"/>
    <property type="project" value="UniProtKB-KW"/>
</dbReference>
<evidence type="ECO:0000313" key="3">
    <source>
        <dbReference type="Proteomes" id="UP000075321"/>
    </source>
</evidence>
<gene>
    <name evidence="2" type="primary">pip_1</name>
    <name evidence="2" type="ORF">HAPAU_13980</name>
</gene>
<organism evidence="2 3">
    <name type="scientific">Halalkalicoccus paucihalophilus</name>
    <dbReference type="NCBI Taxonomy" id="1008153"/>
    <lineage>
        <taxon>Archaea</taxon>
        <taxon>Methanobacteriati</taxon>
        <taxon>Methanobacteriota</taxon>
        <taxon>Stenosarchaea group</taxon>
        <taxon>Halobacteria</taxon>
        <taxon>Halobacteriales</taxon>
        <taxon>Halococcaceae</taxon>
        <taxon>Halalkalicoccus</taxon>
    </lineage>
</organism>
<dbReference type="Pfam" id="PF00561">
    <property type="entry name" value="Abhydrolase_1"/>
    <property type="match status" value="1"/>
</dbReference>
<dbReference type="InterPro" id="IPR029058">
    <property type="entry name" value="AB_hydrolase_fold"/>
</dbReference>
<keyword evidence="3" id="KW-1185">Reference proteome</keyword>
<dbReference type="EMBL" id="LTAZ01000004">
    <property type="protein sequence ID" value="KYH26302.1"/>
    <property type="molecule type" value="Genomic_DNA"/>
</dbReference>
<dbReference type="SUPFAM" id="SSF53474">
    <property type="entry name" value="alpha/beta-Hydrolases"/>
    <property type="match status" value="1"/>
</dbReference>
<reference evidence="2 3" key="1">
    <citation type="submission" date="2016-02" db="EMBL/GenBank/DDBJ databases">
        <title>Genome sequence of Halalkalicoccus paucihalophilus DSM 24557.</title>
        <authorList>
            <person name="Poehlein A."/>
            <person name="Daniel R."/>
        </authorList>
    </citation>
    <scope>NUCLEOTIDE SEQUENCE [LARGE SCALE GENOMIC DNA]</scope>
    <source>
        <strain evidence="2 3">DSM 24557</strain>
    </source>
</reference>
<dbReference type="EC" id="3.4.11.5" evidence="2"/>
<dbReference type="Proteomes" id="UP000075321">
    <property type="component" value="Unassembled WGS sequence"/>
</dbReference>
<feature type="domain" description="AB hydrolase-1" evidence="1">
    <location>
        <begin position="33"/>
        <end position="271"/>
    </location>
</feature>
<dbReference type="PANTHER" id="PTHR43798:SF33">
    <property type="entry name" value="HYDROLASE, PUTATIVE (AFU_ORTHOLOGUE AFUA_2G14860)-RELATED"/>
    <property type="match status" value="1"/>
</dbReference>
<protein>
    <submittedName>
        <fullName evidence="2">Proline iminopeptidase</fullName>
        <ecNumber evidence="2">3.4.11.5</ecNumber>
    </submittedName>
</protein>
<dbReference type="InterPro" id="IPR000073">
    <property type="entry name" value="AB_hydrolase_1"/>
</dbReference>
<dbReference type="PRINTS" id="PR00412">
    <property type="entry name" value="EPOXHYDRLASE"/>
</dbReference>
<sequence length="287" mass="31847">MAPIEPFDMEPTERYADASGYRIRYLQAGEDGPPVLLLHGGLIDAAHCSWGAVIEPLAEHCRVFAPDLLGYGDSDCPEIAYSTKRHVAVIESFMDAIGLNRTSLVGLSVGGSVALGLALRSPERVDRLVSVASYGLGGELPNGRLTYALSRLPALNRLSVAALRRSRRLTKASLSGIVHDPESLPPDLVDAVYELVRRPNPGRAYRSWRRHEVDLGGFRTDYRPRLGEIEAPTWFVHGREDEVFPPRWSARAADLTGAECWIVPDTGHWVPRERPEEFAERLLEFLD</sequence>
<accession>A0A151AFG6</accession>
<dbReference type="PRINTS" id="PR00111">
    <property type="entry name" value="ABHYDROLASE"/>
</dbReference>